<evidence type="ECO:0000256" key="2">
    <source>
        <dbReference type="ARBA" id="ARBA00022448"/>
    </source>
</evidence>
<keyword evidence="5 7" id="KW-1133">Transmembrane helix</keyword>
<dbReference type="RefSeq" id="WP_098994417.1">
    <property type="nucleotide sequence ID" value="NZ_CP077158.1"/>
</dbReference>
<evidence type="ECO:0000256" key="5">
    <source>
        <dbReference type="ARBA" id="ARBA00022989"/>
    </source>
</evidence>
<evidence type="ECO:0000256" key="6">
    <source>
        <dbReference type="ARBA" id="ARBA00023136"/>
    </source>
</evidence>
<evidence type="ECO:0000256" key="1">
    <source>
        <dbReference type="ARBA" id="ARBA00004651"/>
    </source>
</evidence>
<dbReference type="SUPFAM" id="SSF161098">
    <property type="entry name" value="MetI-like"/>
    <property type="match status" value="1"/>
</dbReference>
<evidence type="ECO:0000259" key="8">
    <source>
        <dbReference type="PROSITE" id="PS50928"/>
    </source>
</evidence>
<evidence type="ECO:0000313" key="10">
    <source>
        <dbReference type="EMBL" id="PHI13142.1"/>
    </source>
</evidence>
<dbReference type="Pfam" id="PF00528">
    <property type="entry name" value="BPD_transp_1"/>
    <property type="match status" value="1"/>
</dbReference>
<dbReference type="EMBL" id="NIRK01000001">
    <property type="protein sequence ID" value="PHH98895.1"/>
    <property type="molecule type" value="Genomic_DNA"/>
</dbReference>
<dbReference type="InterPro" id="IPR035906">
    <property type="entry name" value="MetI-like_sf"/>
</dbReference>
<comment type="similarity">
    <text evidence="7">Belongs to the binding-protein-dependent transport system permease family.</text>
</comment>
<dbReference type="GO" id="GO:0055085">
    <property type="term" value="P:transmembrane transport"/>
    <property type="evidence" value="ECO:0007669"/>
    <property type="project" value="InterPro"/>
</dbReference>
<evidence type="ECO:0000256" key="7">
    <source>
        <dbReference type="RuleBase" id="RU363032"/>
    </source>
</evidence>
<reference evidence="9 12" key="1">
    <citation type="submission" date="2017-06" db="EMBL/GenBank/DDBJ databases">
        <title>Draft genome sequence of Fusobacterium nucleatum subsp. polymorphum KCOM 1248 (=ChDC F113).</title>
        <authorList>
            <person name="Kook J.-K."/>
            <person name="Park S.-N."/>
            <person name="Lim Y.K."/>
            <person name="Roh H."/>
        </authorList>
    </citation>
    <scope>NUCLEOTIDE SEQUENCE [LARGE SCALE GENOMIC DNA]</scope>
    <source>
        <strain evidence="9">KCOM 1248</strain>
        <strain evidence="12">KCOM 1248 (ChDC F113)</strain>
    </source>
</reference>
<evidence type="ECO:0000313" key="12">
    <source>
        <dbReference type="Proteomes" id="UP000223525"/>
    </source>
</evidence>
<evidence type="ECO:0000313" key="11">
    <source>
        <dbReference type="Proteomes" id="UP000221852"/>
    </source>
</evidence>
<dbReference type="CDD" id="cd06261">
    <property type="entry name" value="TM_PBP2"/>
    <property type="match status" value="1"/>
</dbReference>
<feature type="transmembrane region" description="Helical" evidence="7">
    <location>
        <begin position="122"/>
        <end position="148"/>
    </location>
</feature>
<dbReference type="PANTHER" id="PTHR43386">
    <property type="entry name" value="OLIGOPEPTIDE TRANSPORT SYSTEM PERMEASE PROTEIN APPC"/>
    <property type="match status" value="1"/>
</dbReference>
<feature type="transmembrane region" description="Helical" evidence="7">
    <location>
        <begin position="77"/>
        <end position="102"/>
    </location>
</feature>
<dbReference type="AlphaFoldDB" id="A0A2C6CAP8"/>
<dbReference type="Proteomes" id="UP000221852">
    <property type="component" value="Unassembled WGS sequence"/>
</dbReference>
<evidence type="ECO:0000256" key="4">
    <source>
        <dbReference type="ARBA" id="ARBA00022692"/>
    </source>
</evidence>
<comment type="subcellular location">
    <subcellularLocation>
        <location evidence="1 7">Cell membrane</location>
        <topology evidence="1 7">Multi-pass membrane protein</topology>
    </subcellularLocation>
</comment>
<feature type="transmembrane region" description="Helical" evidence="7">
    <location>
        <begin position="193"/>
        <end position="220"/>
    </location>
</feature>
<keyword evidence="6 7" id="KW-0472">Membrane</keyword>
<keyword evidence="4 7" id="KW-0812">Transmembrane</keyword>
<evidence type="ECO:0000256" key="3">
    <source>
        <dbReference type="ARBA" id="ARBA00022475"/>
    </source>
</evidence>
<dbReference type="Gene3D" id="1.10.3720.10">
    <property type="entry name" value="MetI-like"/>
    <property type="match status" value="1"/>
</dbReference>
<dbReference type="GO" id="GO:0005886">
    <property type="term" value="C:plasma membrane"/>
    <property type="evidence" value="ECO:0007669"/>
    <property type="project" value="UniProtKB-SubCell"/>
</dbReference>
<dbReference type="Proteomes" id="UP000223525">
    <property type="component" value="Unassembled WGS sequence"/>
</dbReference>
<keyword evidence="2 7" id="KW-0813">Transport</keyword>
<feature type="domain" description="ABC transmembrane type-1" evidence="8">
    <location>
        <begin position="77"/>
        <end position="262"/>
    </location>
</feature>
<accession>A0A2C6CAP8</accession>
<keyword evidence="3" id="KW-1003">Cell membrane</keyword>
<evidence type="ECO:0000313" key="9">
    <source>
        <dbReference type="EMBL" id="PHH98895.1"/>
    </source>
</evidence>
<comment type="caution">
    <text evidence="10">The sequence shown here is derived from an EMBL/GenBank/DDBJ whole genome shotgun (WGS) entry which is preliminary data.</text>
</comment>
<proteinExistence type="inferred from homology"/>
<protein>
    <submittedName>
        <fullName evidence="10">Nickel ABC transporter permease subunit NikC</fullName>
    </submittedName>
</protein>
<feature type="transmembrane region" description="Helical" evidence="7">
    <location>
        <begin position="12"/>
        <end position="30"/>
    </location>
</feature>
<dbReference type="NCBIfam" id="NF045474">
    <property type="entry name" value="Opp2C"/>
    <property type="match status" value="1"/>
</dbReference>
<sequence length="276" mass="30277">MEVAKFTKGHKQLIFFLVMATIIVLIAIFAKQIAPKDPLQAVMDKPLHSPDEVNLLGTDILGRDILSRIIYGTRYSLFMTLVLVGTVFTLGTTLGLLAGYFGGIVDILIMRLADMMVSFPGIIFAIAIAGLLGPSMTNAIIAISSVTWPKYARLSRSMVLKIKKELYVEAAKLTGSKDKDILFKYILPNMVTLMLVTAISDIGALMLEISALSFLGFGAQPPIPEWGAMLNEGRTYLAKAPWLMLYPGMAIVIVVVVFNMLGDNIKDLIDIKEEDF</sequence>
<feature type="transmembrane region" description="Helical" evidence="7">
    <location>
        <begin position="240"/>
        <end position="262"/>
    </location>
</feature>
<reference evidence="10 11" key="2">
    <citation type="submission" date="2017-06" db="EMBL/GenBank/DDBJ databases">
        <title>Draft genome sequence of Fusobacterium nucleatum subsp. polymorphum KCOM 1330 (=ChDC F330).</title>
        <authorList>
            <person name="Kook J.-K."/>
            <person name="Park S.-N."/>
            <person name="Lim Y.K."/>
            <person name="Roh H."/>
        </authorList>
    </citation>
    <scope>NUCLEOTIDE SEQUENCE [LARGE SCALE GENOMIC DNA]</scope>
    <source>
        <strain evidence="10">KCOM 1330</strain>
        <strain evidence="11">KCOM 1330 (ChDC F330)</strain>
    </source>
</reference>
<dbReference type="PROSITE" id="PS50928">
    <property type="entry name" value="ABC_TM1"/>
    <property type="match status" value="1"/>
</dbReference>
<dbReference type="EMBL" id="NIRQ01000001">
    <property type="protein sequence ID" value="PHI13142.1"/>
    <property type="molecule type" value="Genomic_DNA"/>
</dbReference>
<name>A0A2C6CAP8_FUSNP</name>
<dbReference type="InterPro" id="IPR050366">
    <property type="entry name" value="BP-dependent_transpt_permease"/>
</dbReference>
<dbReference type="InterPro" id="IPR053385">
    <property type="entry name" value="ABC_transport_permease"/>
</dbReference>
<gene>
    <name evidence="10" type="primary">nikC</name>
    <name evidence="9" type="ORF">CA836_03570</name>
    <name evidence="10" type="ORF">CBG59_05170</name>
</gene>
<dbReference type="InterPro" id="IPR000515">
    <property type="entry name" value="MetI-like"/>
</dbReference>
<organism evidence="10 11">
    <name type="scientific">Fusobacterium nucleatum subsp. polymorphum</name>
    <name type="common">Fusobacterium polymorphum</name>
    <dbReference type="NCBI Taxonomy" id="76857"/>
    <lineage>
        <taxon>Bacteria</taxon>
        <taxon>Fusobacteriati</taxon>
        <taxon>Fusobacteriota</taxon>
        <taxon>Fusobacteriia</taxon>
        <taxon>Fusobacteriales</taxon>
        <taxon>Fusobacteriaceae</taxon>
        <taxon>Fusobacterium</taxon>
    </lineage>
</organism>
<dbReference type="PANTHER" id="PTHR43386:SF25">
    <property type="entry name" value="PEPTIDE ABC TRANSPORTER PERMEASE PROTEIN"/>
    <property type="match status" value="1"/>
</dbReference>